<dbReference type="KEGG" id="soa:G3M56_010350"/>
<dbReference type="Pfam" id="PF24481">
    <property type="entry name" value="CT398_CC"/>
    <property type="match status" value="1"/>
</dbReference>
<dbReference type="EMBL" id="CP066776">
    <property type="protein sequence ID" value="QQL44289.1"/>
    <property type="molecule type" value="Genomic_DNA"/>
</dbReference>
<feature type="domain" description="C4-type zinc ribbon" evidence="1">
    <location>
        <begin position="197"/>
        <end position="229"/>
    </location>
</feature>
<dbReference type="AlphaFoldDB" id="A0A6B3L972"/>
<dbReference type="Gene3D" id="1.10.287.1490">
    <property type="match status" value="1"/>
</dbReference>
<evidence type="ECO:0000259" key="2">
    <source>
        <dbReference type="Pfam" id="PF24481"/>
    </source>
</evidence>
<accession>A0A6B3L972</accession>
<organism evidence="3 4">
    <name type="scientific">Sulfuriroseicoccus oceanibius</name>
    <dbReference type="NCBI Taxonomy" id="2707525"/>
    <lineage>
        <taxon>Bacteria</taxon>
        <taxon>Pseudomonadati</taxon>
        <taxon>Verrucomicrobiota</taxon>
        <taxon>Verrucomicrobiia</taxon>
        <taxon>Verrucomicrobiales</taxon>
        <taxon>Verrucomicrobiaceae</taxon>
        <taxon>Sulfuriroseicoccus</taxon>
    </lineage>
</organism>
<dbReference type="InterPro" id="IPR056003">
    <property type="entry name" value="CT398_CC_hairpin"/>
</dbReference>
<evidence type="ECO:0000313" key="4">
    <source>
        <dbReference type="Proteomes" id="UP000475117"/>
    </source>
</evidence>
<dbReference type="RefSeq" id="WP_164362254.1">
    <property type="nucleotide sequence ID" value="NZ_CP066776.1"/>
</dbReference>
<dbReference type="Proteomes" id="UP000475117">
    <property type="component" value="Chromosome"/>
</dbReference>
<feature type="domain" description="CT398-like coiled coil hairpin" evidence="2">
    <location>
        <begin position="12"/>
        <end position="185"/>
    </location>
</feature>
<keyword evidence="4" id="KW-1185">Reference proteome</keyword>
<reference evidence="3 4" key="1">
    <citation type="submission" date="2020-12" db="EMBL/GenBank/DDBJ databases">
        <title>Sulforoseuscoccus oceanibium gen. nov., sp. nov., a representative of the phylum Verrucomicrobia with special cytoplasmic membrane, and proposal of Sulforoseuscoccusaceae fam. nov.</title>
        <authorList>
            <person name="Xi F."/>
        </authorList>
    </citation>
    <scope>NUCLEOTIDE SEQUENCE [LARGE SCALE GENOMIC DNA]</scope>
    <source>
        <strain evidence="3 4">T37</strain>
    </source>
</reference>
<protein>
    <submittedName>
        <fullName evidence="3">Uncharacterized protein</fullName>
    </submittedName>
</protein>
<proteinExistence type="predicted"/>
<evidence type="ECO:0000259" key="1">
    <source>
        <dbReference type="Pfam" id="PF02591"/>
    </source>
</evidence>
<name>A0A6B3L972_9BACT</name>
<dbReference type="Pfam" id="PF02591">
    <property type="entry name" value="Zn_ribbon_9"/>
    <property type="match status" value="1"/>
</dbReference>
<evidence type="ECO:0000313" key="3">
    <source>
        <dbReference type="EMBL" id="QQL44289.1"/>
    </source>
</evidence>
<gene>
    <name evidence="3" type="ORF">G3M56_010350</name>
</gene>
<dbReference type="InterPro" id="IPR003743">
    <property type="entry name" value="Zf-RING_7"/>
</dbReference>
<sequence length="233" mass="26335">MRPEITALLIIQDRDTKIATLSKEIESTPRMIDAAKRRLASDQAKVDAAKAQMMDLEKQIKSLEIDTETRRNTIERLKTQQFETRKNEEFRALGNEVIRYENEISELEDQELELMEQVEQAHAALDQARERLAQVESSVEKEIAELEQRSANRTTQLEEVQSDRATKAAAVPEDWLDLYNKILDRTPPAIAPITHGTCGGCHMKLIGGDLSAARSNEGIPQCSSCGRIIYLQD</sequence>